<feature type="signal peptide" evidence="1">
    <location>
        <begin position="1"/>
        <end position="20"/>
    </location>
</feature>
<evidence type="ECO:0000313" key="2">
    <source>
        <dbReference type="EMBL" id="PZX36843.1"/>
    </source>
</evidence>
<accession>A0ABX5PU97</accession>
<feature type="chain" id="PRO_5046444204" evidence="1">
    <location>
        <begin position="21"/>
        <end position="165"/>
    </location>
</feature>
<gene>
    <name evidence="2" type="ORF">LX97_03306</name>
</gene>
<sequence>MKNLIFFSLFLFISVSSLQAQEATKEDQAQEARILELMSKKIDIDVDKELFMEVTPNTYVSEVPKGVIMAMYVPQDYETSKEKIKNDTPKDFKLEKSGEKQINGVNVLFMTGTSSAEGVTIKSTIYCIEYDKETCIMAMGMIEENAGKNYKEAVDKAITSVVKKY</sequence>
<comment type="caution">
    <text evidence="2">The sequence shown here is derived from an EMBL/GenBank/DDBJ whole genome shotgun (WGS) entry which is preliminary data.</text>
</comment>
<organism evidence="2 3">
    <name type="scientific">Nonlabens dokdonensis</name>
    <dbReference type="NCBI Taxonomy" id="328515"/>
    <lineage>
        <taxon>Bacteria</taxon>
        <taxon>Pseudomonadati</taxon>
        <taxon>Bacteroidota</taxon>
        <taxon>Flavobacteriia</taxon>
        <taxon>Flavobacteriales</taxon>
        <taxon>Flavobacteriaceae</taxon>
        <taxon>Nonlabens</taxon>
    </lineage>
</organism>
<name>A0ABX5PU97_9FLAO</name>
<protein>
    <submittedName>
        <fullName evidence="2">Uncharacterized protein</fullName>
    </submittedName>
</protein>
<dbReference type="Proteomes" id="UP000248584">
    <property type="component" value="Unassembled WGS sequence"/>
</dbReference>
<evidence type="ECO:0000313" key="3">
    <source>
        <dbReference type="Proteomes" id="UP000248584"/>
    </source>
</evidence>
<keyword evidence="1" id="KW-0732">Signal</keyword>
<proteinExistence type="predicted"/>
<dbReference type="EMBL" id="QKZR01000008">
    <property type="protein sequence ID" value="PZX36843.1"/>
    <property type="molecule type" value="Genomic_DNA"/>
</dbReference>
<reference evidence="2 3" key="1">
    <citation type="submission" date="2018-06" db="EMBL/GenBank/DDBJ databases">
        <title>Genomic Encyclopedia of Archaeal and Bacterial Type Strains, Phase II (KMG-II): from individual species to whole genera.</title>
        <authorList>
            <person name="Goeker M."/>
        </authorList>
    </citation>
    <scope>NUCLEOTIDE SEQUENCE [LARGE SCALE GENOMIC DNA]</scope>
    <source>
        <strain evidence="2 3">DSM 17205</strain>
    </source>
</reference>
<keyword evidence="3" id="KW-1185">Reference proteome</keyword>
<evidence type="ECO:0000256" key="1">
    <source>
        <dbReference type="SAM" id="SignalP"/>
    </source>
</evidence>
<dbReference type="RefSeq" id="WP_015362434.1">
    <property type="nucleotide sequence ID" value="NZ_QKZR01000008.1"/>
</dbReference>